<evidence type="ECO:0000256" key="7">
    <source>
        <dbReference type="ARBA" id="ARBA00022691"/>
    </source>
</evidence>
<evidence type="ECO:0000256" key="3">
    <source>
        <dbReference type="ARBA" id="ARBA00001966"/>
    </source>
</evidence>
<organism evidence="18 19">
    <name type="scientific">Stieleria varia</name>
    <dbReference type="NCBI Taxonomy" id="2528005"/>
    <lineage>
        <taxon>Bacteria</taxon>
        <taxon>Pseudomonadati</taxon>
        <taxon>Planctomycetota</taxon>
        <taxon>Planctomycetia</taxon>
        <taxon>Pirellulales</taxon>
        <taxon>Pirellulaceae</taxon>
        <taxon>Stieleria</taxon>
    </lineage>
</organism>
<evidence type="ECO:0000256" key="14">
    <source>
        <dbReference type="PIRSR" id="PIRSR004911-1"/>
    </source>
</evidence>
<keyword evidence="19" id="KW-1185">Reference proteome</keyword>
<evidence type="ECO:0000256" key="11">
    <source>
        <dbReference type="ARBA" id="ARBA00023014"/>
    </source>
</evidence>
<feature type="binding site" evidence="14">
    <location>
        <position position="160"/>
    </location>
    <ligand>
        <name>[4Fe-4S] cluster</name>
        <dbReference type="ChEBI" id="CHEBI:49883"/>
        <note>4Fe-4S-S-AdoMet</note>
    </ligand>
</feature>
<protein>
    <recommendedName>
        <fullName evidence="5">L-lysine 2,3-aminomutase</fullName>
    </recommendedName>
    <alternativeName>
        <fullName evidence="13">EF-P post-translational modification enzyme B</fullName>
    </alternativeName>
</protein>
<dbReference type="PIRSF" id="PIRSF004911">
    <property type="entry name" value="DUF160"/>
    <property type="match status" value="1"/>
</dbReference>
<feature type="region of interest" description="Disordered" evidence="16">
    <location>
        <begin position="358"/>
        <end position="382"/>
    </location>
</feature>
<dbReference type="EMBL" id="SJPN01000002">
    <property type="protein sequence ID" value="TWU05650.1"/>
    <property type="molecule type" value="Genomic_DNA"/>
</dbReference>
<dbReference type="InterPro" id="IPR022462">
    <property type="entry name" value="EpmB"/>
</dbReference>
<evidence type="ECO:0000256" key="5">
    <source>
        <dbReference type="ARBA" id="ARBA00022363"/>
    </source>
</evidence>
<dbReference type="PANTHER" id="PTHR30538:SF1">
    <property type="entry name" value="L-LYSINE 2,3-AMINOMUTASE"/>
    <property type="match status" value="1"/>
</dbReference>
<name>A0A5C6B1A0_9BACT</name>
<dbReference type="GO" id="GO:0046872">
    <property type="term" value="F:metal ion binding"/>
    <property type="evidence" value="ECO:0007669"/>
    <property type="project" value="UniProtKB-KW"/>
</dbReference>
<dbReference type="NCBIfam" id="TIGR00238">
    <property type="entry name" value="KamA family radical SAM protein"/>
    <property type="match status" value="1"/>
</dbReference>
<evidence type="ECO:0000313" key="18">
    <source>
        <dbReference type="EMBL" id="TWU05650.1"/>
    </source>
</evidence>
<feature type="binding site" evidence="14">
    <location>
        <position position="153"/>
    </location>
    <ligand>
        <name>[4Fe-4S] cluster</name>
        <dbReference type="ChEBI" id="CHEBI:49883"/>
        <note>4Fe-4S-S-AdoMet</note>
    </ligand>
</feature>
<evidence type="ECO:0000256" key="16">
    <source>
        <dbReference type="SAM" id="MobiDB-lite"/>
    </source>
</evidence>
<feature type="binding site" evidence="14">
    <location>
        <position position="157"/>
    </location>
    <ligand>
        <name>[4Fe-4S] cluster</name>
        <dbReference type="ChEBI" id="CHEBI:49883"/>
        <note>4Fe-4S-S-AdoMet</note>
    </ligand>
</feature>
<dbReference type="AlphaFoldDB" id="A0A5C6B1A0"/>
<proteinExistence type="inferred from homology"/>
<evidence type="ECO:0000256" key="10">
    <source>
        <dbReference type="ARBA" id="ARBA00023004"/>
    </source>
</evidence>
<evidence type="ECO:0000313" key="19">
    <source>
        <dbReference type="Proteomes" id="UP000320176"/>
    </source>
</evidence>
<keyword evidence="6 14" id="KW-0004">4Fe-4S</keyword>
<evidence type="ECO:0000256" key="2">
    <source>
        <dbReference type="ARBA" id="ARBA00001933"/>
    </source>
</evidence>
<comment type="cofactor">
    <cofactor evidence="2 15">
        <name>pyridoxal 5'-phosphate</name>
        <dbReference type="ChEBI" id="CHEBI:597326"/>
    </cofactor>
</comment>
<dbReference type="GO" id="GO:0051539">
    <property type="term" value="F:4 iron, 4 sulfur cluster binding"/>
    <property type="evidence" value="ECO:0007669"/>
    <property type="project" value="UniProtKB-KW"/>
</dbReference>
<comment type="similarity">
    <text evidence="4">Belongs to the radical SAM superfamily. KamA family.</text>
</comment>
<evidence type="ECO:0000256" key="9">
    <source>
        <dbReference type="ARBA" id="ARBA00022898"/>
    </source>
</evidence>
<comment type="cofactor">
    <cofactor evidence="3">
        <name>[4Fe-4S] cluster</name>
        <dbReference type="ChEBI" id="CHEBI:49883"/>
    </cofactor>
</comment>
<dbReference type="InterPro" id="IPR058240">
    <property type="entry name" value="rSAM_sf"/>
</dbReference>
<dbReference type="GO" id="GO:0016853">
    <property type="term" value="F:isomerase activity"/>
    <property type="evidence" value="ECO:0007669"/>
    <property type="project" value="UniProtKB-KW"/>
</dbReference>
<dbReference type="PANTHER" id="PTHR30538">
    <property type="entry name" value="LYSINE 2,3-AMINOMUTASE-RELATED"/>
    <property type="match status" value="1"/>
</dbReference>
<evidence type="ECO:0000256" key="15">
    <source>
        <dbReference type="PIRSR" id="PIRSR603739-50"/>
    </source>
</evidence>
<dbReference type="Pfam" id="PF13353">
    <property type="entry name" value="Fer4_12"/>
    <property type="match status" value="1"/>
</dbReference>
<evidence type="ECO:0000256" key="1">
    <source>
        <dbReference type="ARBA" id="ARBA00001352"/>
    </source>
</evidence>
<dbReference type="NCBIfam" id="TIGR03821">
    <property type="entry name" value="EFP_modif_epmB"/>
    <property type="match status" value="1"/>
</dbReference>
<dbReference type="Gene3D" id="3.20.20.70">
    <property type="entry name" value="Aldolase class I"/>
    <property type="match status" value="1"/>
</dbReference>
<comment type="catalytic activity">
    <reaction evidence="1">
        <text>L-lysine = D-beta-lysine</text>
        <dbReference type="Rhea" id="RHEA:44148"/>
        <dbReference type="ChEBI" id="CHEBI:32551"/>
        <dbReference type="ChEBI" id="CHEBI:84138"/>
    </reaction>
</comment>
<keyword evidence="8 14" id="KW-0479">Metal-binding</keyword>
<evidence type="ECO:0000256" key="6">
    <source>
        <dbReference type="ARBA" id="ARBA00022485"/>
    </source>
</evidence>
<evidence type="ECO:0000256" key="8">
    <source>
        <dbReference type="ARBA" id="ARBA00022723"/>
    </source>
</evidence>
<dbReference type="InterPro" id="IPR007197">
    <property type="entry name" value="rSAM"/>
</dbReference>
<keyword evidence="9 15" id="KW-0663">Pyridoxal phosphate</keyword>
<dbReference type="SFLD" id="SFLDF00314">
    <property type="entry name" value="L-lysine_2_3-aminomutase_(yjeK"/>
    <property type="match status" value="1"/>
</dbReference>
<dbReference type="SFLD" id="SFLDS00029">
    <property type="entry name" value="Radical_SAM"/>
    <property type="match status" value="1"/>
</dbReference>
<dbReference type="InterPro" id="IPR013785">
    <property type="entry name" value="Aldolase_TIM"/>
</dbReference>
<keyword evidence="7" id="KW-0949">S-adenosyl-L-methionine</keyword>
<accession>A0A5C6B1A0</accession>
<reference evidence="18 19" key="1">
    <citation type="submission" date="2019-02" db="EMBL/GenBank/DDBJ databases">
        <title>Deep-cultivation of Planctomycetes and their phenomic and genomic characterization uncovers novel biology.</title>
        <authorList>
            <person name="Wiegand S."/>
            <person name="Jogler M."/>
            <person name="Boedeker C."/>
            <person name="Pinto D."/>
            <person name="Vollmers J."/>
            <person name="Rivas-Marin E."/>
            <person name="Kohn T."/>
            <person name="Peeters S.H."/>
            <person name="Heuer A."/>
            <person name="Rast P."/>
            <person name="Oberbeckmann S."/>
            <person name="Bunk B."/>
            <person name="Jeske O."/>
            <person name="Meyerdierks A."/>
            <person name="Storesund J.E."/>
            <person name="Kallscheuer N."/>
            <person name="Luecker S."/>
            <person name="Lage O.M."/>
            <person name="Pohl T."/>
            <person name="Merkel B.J."/>
            <person name="Hornburger P."/>
            <person name="Mueller R.-W."/>
            <person name="Bruemmer F."/>
            <person name="Labrenz M."/>
            <person name="Spormann A.M."/>
            <person name="Op Den Camp H."/>
            <person name="Overmann J."/>
            <person name="Amann R."/>
            <person name="Jetten M.S.M."/>
            <person name="Mascher T."/>
            <person name="Medema M.H."/>
            <person name="Devos D.P."/>
            <person name="Kaster A.-K."/>
            <person name="Ovreas L."/>
            <person name="Rohde M."/>
            <person name="Galperin M.Y."/>
            <person name="Jogler C."/>
        </authorList>
    </citation>
    <scope>NUCLEOTIDE SEQUENCE [LARGE SCALE GENOMIC DNA]</scope>
    <source>
        <strain evidence="18 19">Pla52n</strain>
    </source>
</reference>
<dbReference type="SUPFAM" id="SSF102114">
    <property type="entry name" value="Radical SAM enzymes"/>
    <property type="match status" value="1"/>
</dbReference>
<evidence type="ECO:0000256" key="4">
    <source>
        <dbReference type="ARBA" id="ARBA00008703"/>
    </source>
</evidence>
<feature type="compositionally biased region" description="Polar residues" evidence="16">
    <location>
        <begin position="363"/>
        <end position="374"/>
    </location>
</feature>
<keyword evidence="11 14" id="KW-0411">Iron-sulfur</keyword>
<dbReference type="OrthoDB" id="9768064at2"/>
<dbReference type="InterPro" id="IPR003739">
    <property type="entry name" value="Lys_aminomutase/Glu_NH3_mut"/>
</dbReference>
<comment type="caution">
    <text evidence="18">The sequence shown here is derived from an EMBL/GenBank/DDBJ whole genome shotgun (WGS) entry which is preliminary data.</text>
</comment>
<feature type="domain" description="Radical SAM core" evidence="17">
    <location>
        <begin position="139"/>
        <end position="351"/>
    </location>
</feature>
<dbReference type="CDD" id="cd01335">
    <property type="entry name" value="Radical_SAM"/>
    <property type="match status" value="1"/>
</dbReference>
<evidence type="ECO:0000256" key="12">
    <source>
        <dbReference type="ARBA" id="ARBA00023235"/>
    </source>
</evidence>
<feature type="modified residue" description="N6-(pyridoxal phosphate)lysine" evidence="15">
    <location>
        <position position="365"/>
    </location>
</feature>
<dbReference type="SFLD" id="SFLDG01070">
    <property type="entry name" value="PLP-dependent"/>
    <property type="match status" value="1"/>
</dbReference>
<evidence type="ECO:0000256" key="13">
    <source>
        <dbReference type="ARBA" id="ARBA00030756"/>
    </source>
</evidence>
<keyword evidence="10" id="KW-0408">Iron</keyword>
<sequence length="382" mass="41815">MNLPVHQSSSNALAAGAPRSLAAGAPRSLAAGALSHGDNSLPSPPGESVSWQTAMKRAIRTAGELQRYVGLREDDLPSGCEAFPTFVPLELARRIRPGDPDDPILRQVLPVSQEMAPAAGFVSDPVGDLPALAAQGILHKYDGRALIITTGACAVHCRYCFRREFPYSDAGSRALSWQPSLQYLTEHEDITEVLLSGGDPLTLQDDALFGLIGEIESIHHVQRLRIHTRLPIAIPQRITPPLVERLRDSRLTVWTVIHSNHPAELDEAVFAATDRLIDGGIPVLNQSVLLAGVNDDAETLESLSRRLIDHRIQPYYLHQLDQVRGASHFWVPPDMGIRLIEHLRSVLPGYAVPTFVAEHKGQPSKTPLTRQSLDSIRETARP</sequence>
<evidence type="ECO:0000259" key="17">
    <source>
        <dbReference type="PROSITE" id="PS51918"/>
    </source>
</evidence>
<dbReference type="Proteomes" id="UP000320176">
    <property type="component" value="Unassembled WGS sequence"/>
</dbReference>
<keyword evidence="12 18" id="KW-0413">Isomerase</keyword>
<dbReference type="RefSeq" id="WP_146518868.1">
    <property type="nucleotide sequence ID" value="NZ_CP151726.1"/>
</dbReference>
<dbReference type="PROSITE" id="PS51918">
    <property type="entry name" value="RADICAL_SAM"/>
    <property type="match status" value="1"/>
</dbReference>
<gene>
    <name evidence="18" type="primary">epmB</name>
    <name evidence="18" type="ORF">Pla52n_13650</name>
</gene>